<feature type="transmembrane region" description="Helical" evidence="1">
    <location>
        <begin position="15"/>
        <end position="32"/>
    </location>
</feature>
<keyword evidence="1" id="KW-0472">Membrane</keyword>
<sequence length="105" mass="11848">MCFNDVFLASLWKGSGLHTLLFCPFLGLHLLGRRESMMVQMSVCGSCTVKFVQSLKTKTYKTGEEKSVQLFFSWTTLKQACSMYSVLLALSQANALSFQLLIEFM</sequence>
<protein>
    <submittedName>
        <fullName evidence="2">Uncharacterized protein</fullName>
    </submittedName>
</protein>
<keyword evidence="1" id="KW-0812">Transmembrane</keyword>
<evidence type="ECO:0000256" key="1">
    <source>
        <dbReference type="SAM" id="Phobius"/>
    </source>
</evidence>
<organism evidence="2">
    <name type="scientific">Micrurus spixii</name>
    <name type="common">Amazon coral snake</name>
    <dbReference type="NCBI Taxonomy" id="129469"/>
    <lineage>
        <taxon>Eukaryota</taxon>
        <taxon>Metazoa</taxon>
        <taxon>Chordata</taxon>
        <taxon>Craniata</taxon>
        <taxon>Vertebrata</taxon>
        <taxon>Euteleostomi</taxon>
        <taxon>Lepidosauria</taxon>
        <taxon>Squamata</taxon>
        <taxon>Bifurcata</taxon>
        <taxon>Unidentata</taxon>
        <taxon>Episquamata</taxon>
        <taxon>Toxicofera</taxon>
        <taxon>Serpentes</taxon>
        <taxon>Colubroidea</taxon>
        <taxon>Elapidae</taxon>
        <taxon>Elapinae</taxon>
        <taxon>Micrurus</taxon>
    </lineage>
</organism>
<accession>A0A2D4N727</accession>
<keyword evidence="1" id="KW-1133">Transmembrane helix</keyword>
<evidence type="ECO:0000313" key="2">
    <source>
        <dbReference type="EMBL" id="LAB41507.1"/>
    </source>
</evidence>
<reference evidence="2" key="2">
    <citation type="submission" date="2017-11" db="EMBL/GenBank/DDBJ databases">
        <title>Coralsnake Venomics: Analyses of Venom Gland Transcriptomes and Proteomes of Six Brazilian Taxa.</title>
        <authorList>
            <person name="Aird S.D."/>
            <person name="Jorge da Silva N."/>
            <person name="Qiu L."/>
            <person name="Villar-Briones A."/>
            <person name="Aparecida-Saddi V."/>
            <person name="Campos-Telles M.P."/>
            <person name="Grau M."/>
            <person name="Mikheyev A.S."/>
        </authorList>
    </citation>
    <scope>NUCLEOTIDE SEQUENCE</scope>
    <source>
        <tissue evidence="2">Venom_gland</tissue>
    </source>
</reference>
<proteinExistence type="predicted"/>
<dbReference type="AlphaFoldDB" id="A0A2D4N727"/>
<dbReference type="EMBL" id="IACM01153441">
    <property type="protein sequence ID" value="LAB41507.1"/>
    <property type="molecule type" value="Transcribed_RNA"/>
</dbReference>
<name>A0A2D4N727_9SAUR</name>
<reference evidence="2" key="1">
    <citation type="submission" date="2017-07" db="EMBL/GenBank/DDBJ databases">
        <authorList>
            <person name="Mikheyev A."/>
            <person name="Grau M."/>
        </authorList>
    </citation>
    <scope>NUCLEOTIDE SEQUENCE</scope>
    <source>
        <tissue evidence="2">Venom_gland</tissue>
    </source>
</reference>